<evidence type="ECO:0000313" key="1">
    <source>
        <dbReference type="EMBL" id="KAK2100143.1"/>
    </source>
</evidence>
<protein>
    <submittedName>
        <fullName evidence="1">Peroxiredoxin-5, mitochondrial</fullName>
    </submittedName>
</protein>
<accession>A0ABQ9USS0</accession>
<dbReference type="Proteomes" id="UP001266305">
    <property type="component" value="Unassembled WGS sequence"/>
</dbReference>
<keyword evidence="2" id="KW-1185">Reference proteome</keyword>
<gene>
    <name evidence="1" type="primary">PRDX5_1</name>
    <name evidence="1" type="ORF">P7K49_021491</name>
</gene>
<sequence length="57" mass="6212">VRLLADPTGAFGKETDLLLDDSLMSIFGNRCLKRFSMVVQDGTGLTCRLAPNLISQL</sequence>
<dbReference type="Gene3D" id="3.40.30.10">
    <property type="entry name" value="Glutaredoxin"/>
    <property type="match status" value="1"/>
</dbReference>
<name>A0ABQ9USS0_SAGOE</name>
<dbReference type="EMBL" id="JASSZA010000010">
    <property type="protein sequence ID" value="KAK2100143.1"/>
    <property type="molecule type" value="Genomic_DNA"/>
</dbReference>
<reference evidence="1 2" key="1">
    <citation type="submission" date="2023-05" db="EMBL/GenBank/DDBJ databases">
        <title>B98-5 Cell Line De Novo Hybrid Assembly: An Optical Mapping Approach.</title>
        <authorList>
            <person name="Kananen K."/>
            <person name="Auerbach J.A."/>
            <person name="Kautto E."/>
            <person name="Blachly J.S."/>
        </authorList>
    </citation>
    <scope>NUCLEOTIDE SEQUENCE [LARGE SCALE GENOMIC DNA]</scope>
    <source>
        <strain evidence="1">B95-8</strain>
        <tissue evidence="1">Cell line</tissue>
    </source>
</reference>
<comment type="caution">
    <text evidence="1">The sequence shown here is derived from an EMBL/GenBank/DDBJ whole genome shotgun (WGS) entry which is preliminary data.</text>
</comment>
<feature type="non-terminal residue" evidence="1">
    <location>
        <position position="1"/>
    </location>
</feature>
<evidence type="ECO:0000313" key="2">
    <source>
        <dbReference type="Proteomes" id="UP001266305"/>
    </source>
</evidence>
<proteinExistence type="predicted"/>
<organism evidence="1 2">
    <name type="scientific">Saguinus oedipus</name>
    <name type="common">Cotton-top tamarin</name>
    <name type="synonym">Oedipomidas oedipus</name>
    <dbReference type="NCBI Taxonomy" id="9490"/>
    <lineage>
        <taxon>Eukaryota</taxon>
        <taxon>Metazoa</taxon>
        <taxon>Chordata</taxon>
        <taxon>Craniata</taxon>
        <taxon>Vertebrata</taxon>
        <taxon>Euteleostomi</taxon>
        <taxon>Mammalia</taxon>
        <taxon>Eutheria</taxon>
        <taxon>Euarchontoglires</taxon>
        <taxon>Primates</taxon>
        <taxon>Haplorrhini</taxon>
        <taxon>Platyrrhini</taxon>
        <taxon>Cebidae</taxon>
        <taxon>Callitrichinae</taxon>
        <taxon>Saguinus</taxon>
    </lineage>
</organism>